<proteinExistence type="predicted"/>
<evidence type="ECO:0000259" key="14">
    <source>
        <dbReference type="PROSITE" id="PS50110"/>
    </source>
</evidence>
<protein>
    <recommendedName>
        <fullName evidence="2">histidine kinase</fullName>
        <ecNumber evidence="2">2.7.13.3</ecNumber>
    </recommendedName>
</protein>
<dbReference type="SUPFAM" id="SSF52172">
    <property type="entry name" value="CheY-like"/>
    <property type="match status" value="1"/>
</dbReference>
<dbReference type="InterPro" id="IPR011006">
    <property type="entry name" value="CheY-like_superfamily"/>
</dbReference>
<feature type="domain" description="Histidine kinase" evidence="13">
    <location>
        <begin position="306"/>
        <end position="550"/>
    </location>
</feature>
<evidence type="ECO:0000256" key="11">
    <source>
        <dbReference type="PROSITE-ProRule" id="PRU00110"/>
    </source>
</evidence>
<dbReference type="Gene3D" id="1.20.120.160">
    <property type="entry name" value="HPT domain"/>
    <property type="match status" value="1"/>
</dbReference>
<evidence type="ECO:0000259" key="15">
    <source>
        <dbReference type="PROSITE" id="PS50851"/>
    </source>
</evidence>
<comment type="catalytic activity">
    <reaction evidence="1">
        <text>ATP + protein L-histidine = ADP + protein N-phospho-L-histidine.</text>
        <dbReference type="EC" id="2.7.13.3"/>
    </reaction>
</comment>
<dbReference type="SUPFAM" id="SSF47226">
    <property type="entry name" value="Histidine-containing phosphotransfer domain, HPT domain"/>
    <property type="match status" value="1"/>
</dbReference>
<evidence type="ECO:0000313" key="17">
    <source>
        <dbReference type="EMBL" id="MDQ7247209.1"/>
    </source>
</evidence>
<evidence type="ECO:0000256" key="4">
    <source>
        <dbReference type="ARBA" id="ARBA00022553"/>
    </source>
</evidence>
<dbReference type="SMART" id="SM00260">
    <property type="entry name" value="CheW"/>
    <property type="match status" value="1"/>
</dbReference>
<dbReference type="InterPro" id="IPR001789">
    <property type="entry name" value="Sig_transdc_resp-reg_receiver"/>
</dbReference>
<accession>A0ABU0YHL1</accession>
<evidence type="ECO:0000256" key="10">
    <source>
        <dbReference type="ARBA" id="ARBA00023012"/>
    </source>
</evidence>
<dbReference type="Pfam" id="PF01584">
    <property type="entry name" value="CheW"/>
    <property type="match status" value="2"/>
</dbReference>
<feature type="domain" description="CheW-like" evidence="15">
    <location>
        <begin position="714"/>
        <end position="844"/>
    </location>
</feature>
<dbReference type="Gene3D" id="1.10.490.10">
    <property type="entry name" value="Globins"/>
    <property type="match status" value="1"/>
</dbReference>
<dbReference type="PANTHER" id="PTHR43395">
    <property type="entry name" value="SENSOR HISTIDINE KINASE CHEA"/>
    <property type="match status" value="1"/>
</dbReference>
<dbReference type="InterPro" id="IPR036097">
    <property type="entry name" value="HisK_dim/P_sf"/>
</dbReference>
<sequence>MDDLLKEFLTETSENLAVLDVELVRLEQNPNDMDLLGNIFRLVHTVKGTCGFLGLSRLESVAHAGENVLGKVRDGEIEVGAEAVSLILECLDRIRTVMTDLEATGAEPAGDDTDLIKRLNAFAESGGASSAPAAPAAAPAPVSALAAAESSASIYDQIGGMGTVDAVVEVFFARVTGDLRVKQAFDGASIDHLQGQMRDYLAKLCGGPDSSAKSVLIDRNMNDAQFDAACGHLQAALNQLEVSAALSARIMGMIFATRDEATAGAAAPAVAAASETVAADPVAKPKAAAAKKEGGSEESVANQTIRVNVELLENLMTMVSELVLTRNQVLQILRKQKDSEFAAPLQRLNHVTSELQEGVMKTRMQPIGNAWAKLPRLVRDLSHELKKKIDLVMIGQETELDRQVLEMIKDPLTHMVRNSGDHGLETPEERRRIGKPETGKITLNAYHEGGHIVIEISDDGKGLPMAKIKEKIVKNGLASESELDTMSDQQIQQYIFKAGFSTAAAVTSVSGRGVGMDVVKTNIEKIGGTVELRSIEGKGTTFSIKIPLTLAIVSALVVECAGERFAIPQISVVELVRATANGELKVEKIKDTPVLRLRNKLLPLVSLREKLELTDGKEAIENDTFIVVTQVGTYNFGIMVDRVFDTEEIVVKPVAPILRHIPMFSGNTILGDGSVIMILDPNGIAEASGQMGISDAGDAADAAAAKSRGHGEEVVPLLLFRTGSGVPMAVPLALVARLEEIERKTIERSNDRWVVQYRGQLMPLIPMNHEQELGGEKEGRQPVLVFSDREKAMGLMVDEIVDIVEAKLNVDLAAEQPGRIGSAIIAGQATEIVDAGYYLSQAFKDWFGSQQQDAVETGKRRRVLLVDDSAFFRNLLAPQLTAAGFQVIAMDSADKALSLSESGEEFDLIISDIEMPGMNGFEFCESVKKNARWQTTPIIALSSHASPKDIARGRQVGFDDYVAKYDREGLVHTMNEALAELMRGAA</sequence>
<dbReference type="PROSITE" id="PS50851">
    <property type="entry name" value="CHEW"/>
    <property type="match status" value="2"/>
</dbReference>
<dbReference type="InterPro" id="IPR005467">
    <property type="entry name" value="His_kinase_dom"/>
</dbReference>
<dbReference type="PANTHER" id="PTHR43395:SF1">
    <property type="entry name" value="CHEMOTAXIS PROTEIN CHEA"/>
    <property type="match status" value="1"/>
</dbReference>
<evidence type="ECO:0000256" key="9">
    <source>
        <dbReference type="ARBA" id="ARBA00023004"/>
    </source>
</evidence>
<feature type="domain" description="CheW-like" evidence="15">
    <location>
        <begin position="552"/>
        <end position="690"/>
    </location>
</feature>
<reference evidence="18" key="1">
    <citation type="submission" date="2023-08" db="EMBL/GenBank/DDBJ databases">
        <title>Rhodospirillaceae gen. nov., a novel taxon isolated from the Yangtze River Yuezi River estuary sludge.</title>
        <authorList>
            <person name="Ruan L."/>
        </authorList>
    </citation>
    <scope>NUCLEOTIDE SEQUENCE [LARGE SCALE GENOMIC DNA]</scope>
    <source>
        <strain evidence="18">R-7</strain>
    </source>
</reference>
<feature type="modified residue" description="4-aspartylphosphate" evidence="12">
    <location>
        <position position="912"/>
    </location>
</feature>
<evidence type="ECO:0000256" key="6">
    <source>
        <dbReference type="ARBA" id="ARBA00022679"/>
    </source>
</evidence>
<dbReference type="SMART" id="SM00387">
    <property type="entry name" value="HATPase_c"/>
    <property type="match status" value="1"/>
</dbReference>
<dbReference type="InterPro" id="IPR009050">
    <property type="entry name" value="Globin-like_sf"/>
</dbReference>
<dbReference type="RefSeq" id="WP_379954612.1">
    <property type="nucleotide sequence ID" value="NZ_JAUYVI010000002.1"/>
</dbReference>
<dbReference type="InterPro" id="IPR003594">
    <property type="entry name" value="HATPase_dom"/>
</dbReference>
<keyword evidence="9" id="KW-0408">Iron</keyword>
<evidence type="ECO:0000259" key="16">
    <source>
        <dbReference type="PROSITE" id="PS50894"/>
    </source>
</evidence>
<keyword evidence="6" id="KW-0808">Transferase</keyword>
<dbReference type="CDD" id="cd00731">
    <property type="entry name" value="CheA_reg"/>
    <property type="match status" value="1"/>
</dbReference>
<dbReference type="InterPro" id="IPR002545">
    <property type="entry name" value="CheW-lke_dom"/>
</dbReference>
<evidence type="ECO:0000256" key="2">
    <source>
        <dbReference type="ARBA" id="ARBA00012438"/>
    </source>
</evidence>
<dbReference type="InterPro" id="IPR004105">
    <property type="entry name" value="CheA-like_dim"/>
</dbReference>
<organism evidence="17 18">
    <name type="scientific">Dongia sedimenti</name>
    <dbReference type="NCBI Taxonomy" id="3064282"/>
    <lineage>
        <taxon>Bacteria</taxon>
        <taxon>Pseudomonadati</taxon>
        <taxon>Pseudomonadota</taxon>
        <taxon>Alphaproteobacteria</taxon>
        <taxon>Rhodospirillales</taxon>
        <taxon>Dongiaceae</taxon>
        <taxon>Dongia</taxon>
    </lineage>
</organism>
<dbReference type="GO" id="GO:0016301">
    <property type="term" value="F:kinase activity"/>
    <property type="evidence" value="ECO:0007669"/>
    <property type="project" value="UniProtKB-KW"/>
</dbReference>
<dbReference type="Gene3D" id="3.30.565.10">
    <property type="entry name" value="Histidine kinase-like ATPase, C-terminal domain"/>
    <property type="match status" value="1"/>
</dbReference>
<dbReference type="SUPFAM" id="SSF46458">
    <property type="entry name" value="Globin-like"/>
    <property type="match status" value="1"/>
</dbReference>
<evidence type="ECO:0000313" key="18">
    <source>
        <dbReference type="Proteomes" id="UP001230156"/>
    </source>
</evidence>
<dbReference type="Pfam" id="PF02895">
    <property type="entry name" value="H-kinase_dim"/>
    <property type="match status" value="1"/>
</dbReference>
<name>A0ABU0YHL1_9PROT</name>
<evidence type="ECO:0000256" key="3">
    <source>
        <dbReference type="ARBA" id="ARBA00022448"/>
    </source>
</evidence>
<dbReference type="InterPro" id="IPR036641">
    <property type="entry name" value="HPT_dom_sf"/>
</dbReference>
<dbReference type="PROSITE" id="PS50109">
    <property type="entry name" value="HIS_KIN"/>
    <property type="match status" value="1"/>
</dbReference>
<feature type="domain" description="HPt" evidence="16">
    <location>
        <begin position="1"/>
        <end position="101"/>
    </location>
</feature>
<dbReference type="InterPro" id="IPR001486">
    <property type="entry name" value="Hemoglobin_trunc"/>
</dbReference>
<evidence type="ECO:0000256" key="1">
    <source>
        <dbReference type="ARBA" id="ARBA00000085"/>
    </source>
</evidence>
<feature type="domain" description="Response regulatory" evidence="14">
    <location>
        <begin position="862"/>
        <end position="979"/>
    </location>
</feature>
<dbReference type="CDD" id="cd16916">
    <property type="entry name" value="HATPase_CheA-like"/>
    <property type="match status" value="1"/>
</dbReference>
<dbReference type="PRINTS" id="PR00344">
    <property type="entry name" value="BCTRLSENSOR"/>
</dbReference>
<keyword evidence="7" id="KW-0479">Metal-binding</keyword>
<dbReference type="CDD" id="cd00156">
    <property type="entry name" value="REC"/>
    <property type="match status" value="1"/>
</dbReference>
<dbReference type="CDD" id="cd00088">
    <property type="entry name" value="HPT"/>
    <property type="match status" value="1"/>
</dbReference>
<keyword evidence="3" id="KW-0813">Transport</keyword>
<evidence type="ECO:0000256" key="7">
    <source>
        <dbReference type="ARBA" id="ARBA00022723"/>
    </source>
</evidence>
<dbReference type="SUPFAM" id="SSF50341">
    <property type="entry name" value="CheW-like"/>
    <property type="match status" value="2"/>
</dbReference>
<dbReference type="InterPro" id="IPR036890">
    <property type="entry name" value="HATPase_C_sf"/>
</dbReference>
<dbReference type="Proteomes" id="UP001230156">
    <property type="component" value="Unassembled WGS sequence"/>
</dbReference>
<dbReference type="InterPro" id="IPR004358">
    <property type="entry name" value="Sig_transdc_His_kin-like_C"/>
</dbReference>
<dbReference type="InterPro" id="IPR037006">
    <property type="entry name" value="CheA-like_homodim_sf"/>
</dbReference>
<comment type="caution">
    <text evidence="17">The sequence shown here is derived from an EMBL/GenBank/DDBJ whole genome shotgun (WGS) entry which is preliminary data.</text>
</comment>
<evidence type="ECO:0000259" key="13">
    <source>
        <dbReference type="PROSITE" id="PS50109"/>
    </source>
</evidence>
<dbReference type="EMBL" id="JAUYVI010000002">
    <property type="protein sequence ID" value="MDQ7247209.1"/>
    <property type="molecule type" value="Genomic_DNA"/>
</dbReference>
<dbReference type="Gene3D" id="2.30.30.40">
    <property type="entry name" value="SH3 Domains"/>
    <property type="match status" value="1"/>
</dbReference>
<dbReference type="Pfam" id="PF00072">
    <property type="entry name" value="Response_reg"/>
    <property type="match status" value="1"/>
</dbReference>
<dbReference type="PROSITE" id="PS50110">
    <property type="entry name" value="RESPONSE_REGULATORY"/>
    <property type="match status" value="1"/>
</dbReference>
<dbReference type="SUPFAM" id="SSF55874">
    <property type="entry name" value="ATPase domain of HSP90 chaperone/DNA topoisomerase II/histidine kinase"/>
    <property type="match status" value="1"/>
</dbReference>
<keyword evidence="5" id="KW-0349">Heme</keyword>
<dbReference type="SUPFAM" id="SSF47384">
    <property type="entry name" value="Homodimeric domain of signal transducing histidine kinase"/>
    <property type="match status" value="1"/>
</dbReference>
<dbReference type="InterPro" id="IPR051315">
    <property type="entry name" value="Bact_Chemotaxis_CheA"/>
</dbReference>
<evidence type="ECO:0000256" key="12">
    <source>
        <dbReference type="PROSITE-ProRule" id="PRU00169"/>
    </source>
</evidence>
<evidence type="ECO:0000256" key="8">
    <source>
        <dbReference type="ARBA" id="ARBA00022777"/>
    </source>
</evidence>
<dbReference type="PROSITE" id="PS50894">
    <property type="entry name" value="HPT"/>
    <property type="match status" value="1"/>
</dbReference>
<dbReference type="Pfam" id="PF01627">
    <property type="entry name" value="Hpt"/>
    <property type="match status" value="1"/>
</dbReference>
<keyword evidence="4 12" id="KW-0597">Phosphoprotein</keyword>
<dbReference type="Gene3D" id="3.40.50.2300">
    <property type="match status" value="1"/>
</dbReference>
<dbReference type="SMART" id="SM01231">
    <property type="entry name" value="H-kinase_dim"/>
    <property type="match status" value="1"/>
</dbReference>
<dbReference type="Pfam" id="PF01152">
    <property type="entry name" value="Bac_globin"/>
    <property type="match status" value="1"/>
</dbReference>
<dbReference type="SMART" id="SM00448">
    <property type="entry name" value="REC"/>
    <property type="match status" value="1"/>
</dbReference>
<dbReference type="InterPro" id="IPR036061">
    <property type="entry name" value="CheW-like_dom_sf"/>
</dbReference>
<keyword evidence="10" id="KW-0902">Two-component regulatory system</keyword>
<dbReference type="Gene3D" id="1.10.287.560">
    <property type="entry name" value="Histidine kinase CheA-like, homodimeric domain"/>
    <property type="match status" value="1"/>
</dbReference>
<gene>
    <name evidence="17" type="ORF">Q8A70_06010</name>
</gene>
<feature type="modified residue" description="Phosphohistidine" evidence="11">
    <location>
        <position position="44"/>
    </location>
</feature>
<dbReference type="SMART" id="SM00073">
    <property type="entry name" value="HPT"/>
    <property type="match status" value="1"/>
</dbReference>
<dbReference type="Gene3D" id="2.40.50.180">
    <property type="entry name" value="CheA-289, Domain 4"/>
    <property type="match status" value="1"/>
</dbReference>
<dbReference type="InterPro" id="IPR012292">
    <property type="entry name" value="Globin/Proto"/>
</dbReference>
<evidence type="ECO:0000256" key="5">
    <source>
        <dbReference type="ARBA" id="ARBA00022617"/>
    </source>
</evidence>
<keyword evidence="18" id="KW-1185">Reference proteome</keyword>
<dbReference type="EC" id="2.7.13.3" evidence="2"/>
<keyword evidence="8 17" id="KW-0418">Kinase</keyword>
<dbReference type="Pfam" id="PF02518">
    <property type="entry name" value="HATPase_c"/>
    <property type="match status" value="1"/>
</dbReference>
<dbReference type="InterPro" id="IPR008207">
    <property type="entry name" value="Sig_transdc_His_kin_Hpt_dom"/>
</dbReference>